<evidence type="ECO:0000313" key="12">
    <source>
        <dbReference type="Proteomes" id="UP000663828"/>
    </source>
</evidence>
<dbReference type="PRINTS" id="PR00385">
    <property type="entry name" value="P450"/>
</dbReference>
<evidence type="ECO:0000256" key="9">
    <source>
        <dbReference type="RuleBase" id="RU000461"/>
    </source>
</evidence>
<evidence type="ECO:0000256" key="6">
    <source>
        <dbReference type="ARBA" id="ARBA00023004"/>
    </source>
</evidence>
<dbReference type="InterPro" id="IPR002401">
    <property type="entry name" value="Cyt_P450_E_grp-I"/>
</dbReference>
<evidence type="ECO:0008006" key="14">
    <source>
        <dbReference type="Google" id="ProtNLM"/>
    </source>
</evidence>
<keyword evidence="5 9" id="KW-0560">Oxidoreductase</keyword>
<dbReference type="GO" id="GO:0016705">
    <property type="term" value="F:oxidoreductase activity, acting on paired donors, with incorporation or reduction of molecular oxygen"/>
    <property type="evidence" value="ECO:0007669"/>
    <property type="project" value="InterPro"/>
</dbReference>
<dbReference type="Proteomes" id="UP000663828">
    <property type="component" value="Unassembled WGS sequence"/>
</dbReference>
<proteinExistence type="inferred from homology"/>
<dbReference type="InterPro" id="IPR036396">
    <property type="entry name" value="Cyt_P450_sf"/>
</dbReference>
<name>A0A814FQC5_ADIRI</name>
<dbReference type="EMBL" id="CAJNOJ010000057">
    <property type="protein sequence ID" value="CAF0985875.1"/>
    <property type="molecule type" value="Genomic_DNA"/>
</dbReference>
<evidence type="ECO:0000256" key="3">
    <source>
        <dbReference type="ARBA" id="ARBA00022617"/>
    </source>
</evidence>
<evidence type="ECO:0000256" key="1">
    <source>
        <dbReference type="ARBA" id="ARBA00001971"/>
    </source>
</evidence>
<dbReference type="Gene3D" id="1.10.630.10">
    <property type="entry name" value="Cytochrome P450"/>
    <property type="match status" value="1"/>
</dbReference>
<protein>
    <recommendedName>
        <fullName evidence="14">Cytochrome P450</fullName>
    </recommendedName>
</protein>
<organism evidence="10 13">
    <name type="scientific">Adineta ricciae</name>
    <name type="common">Rotifer</name>
    <dbReference type="NCBI Taxonomy" id="249248"/>
    <lineage>
        <taxon>Eukaryota</taxon>
        <taxon>Metazoa</taxon>
        <taxon>Spiralia</taxon>
        <taxon>Gnathifera</taxon>
        <taxon>Rotifera</taxon>
        <taxon>Eurotatoria</taxon>
        <taxon>Bdelloidea</taxon>
        <taxon>Adinetida</taxon>
        <taxon>Adinetidae</taxon>
        <taxon>Adineta</taxon>
    </lineage>
</organism>
<evidence type="ECO:0000256" key="2">
    <source>
        <dbReference type="ARBA" id="ARBA00010617"/>
    </source>
</evidence>
<dbReference type="GO" id="GO:0005506">
    <property type="term" value="F:iron ion binding"/>
    <property type="evidence" value="ECO:0007669"/>
    <property type="project" value="InterPro"/>
</dbReference>
<keyword evidence="7 9" id="KW-0503">Monooxygenase</keyword>
<keyword evidence="12" id="KW-1185">Reference proteome</keyword>
<evidence type="ECO:0000256" key="5">
    <source>
        <dbReference type="ARBA" id="ARBA00023002"/>
    </source>
</evidence>
<dbReference type="AlphaFoldDB" id="A0A814FQC5"/>
<dbReference type="InterPro" id="IPR050476">
    <property type="entry name" value="Insect_CytP450_Detox"/>
</dbReference>
<reference evidence="10" key="1">
    <citation type="submission" date="2021-02" db="EMBL/GenBank/DDBJ databases">
        <authorList>
            <person name="Nowell W R."/>
        </authorList>
    </citation>
    <scope>NUCLEOTIDE SEQUENCE</scope>
</reference>
<dbReference type="FunFam" id="1.10.630.10:FF:000182">
    <property type="entry name" value="Cytochrome P450 3A4"/>
    <property type="match status" value="1"/>
</dbReference>
<accession>A0A814FQC5</accession>
<dbReference type="GO" id="GO:0004497">
    <property type="term" value="F:monooxygenase activity"/>
    <property type="evidence" value="ECO:0007669"/>
    <property type="project" value="UniProtKB-KW"/>
</dbReference>
<keyword evidence="6 8" id="KW-0408">Iron</keyword>
<dbReference type="PRINTS" id="PR00463">
    <property type="entry name" value="EP450I"/>
</dbReference>
<dbReference type="Proteomes" id="UP000663852">
    <property type="component" value="Unassembled WGS sequence"/>
</dbReference>
<evidence type="ECO:0000313" key="13">
    <source>
        <dbReference type="Proteomes" id="UP000663852"/>
    </source>
</evidence>
<evidence type="ECO:0000313" key="11">
    <source>
        <dbReference type="EMBL" id="CAF1491880.1"/>
    </source>
</evidence>
<dbReference type="OrthoDB" id="1470350at2759"/>
<dbReference type="PANTHER" id="PTHR24292">
    <property type="entry name" value="CYTOCHROME P450"/>
    <property type="match status" value="1"/>
</dbReference>
<comment type="cofactor">
    <cofactor evidence="1 8">
        <name>heme</name>
        <dbReference type="ChEBI" id="CHEBI:30413"/>
    </cofactor>
</comment>
<keyword evidence="3 8" id="KW-0349">Heme</keyword>
<dbReference type="SUPFAM" id="SSF48264">
    <property type="entry name" value="Cytochrome P450"/>
    <property type="match status" value="1"/>
</dbReference>
<comment type="caution">
    <text evidence="10">The sequence shown here is derived from an EMBL/GenBank/DDBJ whole genome shotgun (WGS) entry which is preliminary data.</text>
</comment>
<evidence type="ECO:0000256" key="8">
    <source>
        <dbReference type="PIRSR" id="PIRSR602401-1"/>
    </source>
</evidence>
<evidence type="ECO:0000256" key="7">
    <source>
        <dbReference type="ARBA" id="ARBA00023033"/>
    </source>
</evidence>
<dbReference type="InterPro" id="IPR001128">
    <property type="entry name" value="Cyt_P450"/>
</dbReference>
<feature type="binding site" description="axial binding residue" evidence="8">
    <location>
        <position position="451"/>
    </location>
    <ligand>
        <name>heme</name>
        <dbReference type="ChEBI" id="CHEBI:30413"/>
    </ligand>
    <ligandPart>
        <name>Fe</name>
        <dbReference type="ChEBI" id="CHEBI:18248"/>
    </ligandPart>
</feature>
<dbReference type="InterPro" id="IPR017972">
    <property type="entry name" value="Cyt_P450_CS"/>
</dbReference>
<dbReference type="EMBL" id="CAJNOR010004302">
    <property type="protein sequence ID" value="CAF1491880.1"/>
    <property type="molecule type" value="Genomic_DNA"/>
</dbReference>
<evidence type="ECO:0000256" key="4">
    <source>
        <dbReference type="ARBA" id="ARBA00022723"/>
    </source>
</evidence>
<comment type="similarity">
    <text evidence="2 9">Belongs to the cytochrome P450 family.</text>
</comment>
<evidence type="ECO:0000313" key="10">
    <source>
        <dbReference type="EMBL" id="CAF0985875.1"/>
    </source>
</evidence>
<dbReference type="GO" id="GO:0020037">
    <property type="term" value="F:heme binding"/>
    <property type="evidence" value="ECO:0007669"/>
    <property type="project" value="InterPro"/>
</dbReference>
<gene>
    <name evidence="10" type="ORF">EDS130_LOCUS14125</name>
    <name evidence="11" type="ORF">XAT740_LOCUS39134</name>
</gene>
<dbReference type="PANTHER" id="PTHR24292:SF102">
    <property type="entry name" value="CYTOCHROME P450 FAMILY-RELATED"/>
    <property type="match status" value="1"/>
</dbReference>
<dbReference type="PROSITE" id="PS00086">
    <property type="entry name" value="CYTOCHROME_P450"/>
    <property type="match status" value="1"/>
</dbReference>
<sequence length="510" mass="59067">MSIISIILICILICLVCYAVYQRFCYFANRSIPYPPIPSIFLGHLPILWSVISHAEQLRQWTRQYGSVYGLFEGIRPMYVTSDVAFIEEIFVKQFHRFPIRRLTLVNRSIGHKLSNVFSAGLLSVWRRQRRILTPTFTGAKMRRLLPTVDTCVNLFMDKLNTVPSGSIFNIYELYKRLTMDVICRCAFGIDTDVQNDMENQNIYMKKVAEMFAKNAELTLLARMHRVTSHTVFGDICVLLFKLKRLITVNDSQLQANVWLLEHMNEFVQQRFDKTQTLEPTSDLLQLMMNAVHSDKDVLTPTELLSNVFVVLAAGFETTSTALAYCTYCLALYQDIQEKLYQELVEHWRPDETNTYDIISSKLTFMDLFVREVLRMYPPVPQVVQRQCTENTHVAGHDIQKGTLIQIDVLSVHYDQELWGPEPVNEFHPERHLQKRHPVAFLPFGAGPRTCIGMRFALMEVKLCLAQLISTYRILPSSFEDYKLNITEQISMTPDNVYIKVEKRITSSSQ</sequence>
<dbReference type="Pfam" id="PF00067">
    <property type="entry name" value="p450"/>
    <property type="match status" value="1"/>
</dbReference>
<keyword evidence="4 8" id="KW-0479">Metal-binding</keyword>